<dbReference type="InterPro" id="IPR054612">
    <property type="entry name" value="Phage_capsid-like_C"/>
</dbReference>
<dbReference type="EMBL" id="ABXH02000005">
    <property type="protein sequence ID" value="EEP44844.1"/>
    <property type="molecule type" value="Genomic_DNA"/>
</dbReference>
<evidence type="ECO:0000313" key="2">
    <source>
        <dbReference type="EMBL" id="EEP44844.1"/>
    </source>
</evidence>
<feature type="domain" description="Phage capsid-like C-terminal" evidence="1">
    <location>
        <begin position="10"/>
        <end position="290"/>
    </location>
</feature>
<evidence type="ECO:0000259" key="1">
    <source>
        <dbReference type="Pfam" id="PF05065"/>
    </source>
</evidence>
<organism evidence="2 3">
    <name type="scientific">Collinsella intestinalis DSM 13280</name>
    <dbReference type="NCBI Taxonomy" id="521003"/>
    <lineage>
        <taxon>Bacteria</taxon>
        <taxon>Bacillati</taxon>
        <taxon>Actinomycetota</taxon>
        <taxon>Coriobacteriia</taxon>
        <taxon>Coriobacteriales</taxon>
        <taxon>Coriobacteriaceae</taxon>
        <taxon>Collinsella</taxon>
    </lineage>
</organism>
<dbReference type="Proteomes" id="UP000003295">
    <property type="component" value="Unassembled WGS sequence"/>
</dbReference>
<dbReference type="HOGENOM" id="CLU_080376_0_0_11"/>
<proteinExistence type="predicted"/>
<dbReference type="STRING" id="521003.COLINT_02343"/>
<dbReference type="Gene3D" id="3.30.2320.10">
    <property type="entry name" value="hypothetical protein PF0899 domain"/>
    <property type="match status" value="1"/>
</dbReference>
<dbReference type="AlphaFoldDB" id="C4F8H2"/>
<gene>
    <name evidence="2" type="ORF">COLINT_02343</name>
</gene>
<dbReference type="RefSeq" id="WP_006722587.1">
    <property type="nucleotide sequence ID" value="NZ_GG692710.1"/>
</dbReference>
<name>C4F8H2_9ACTN</name>
<dbReference type="Gene3D" id="3.30.2400.10">
    <property type="entry name" value="Major capsid protein gp5"/>
    <property type="match status" value="1"/>
</dbReference>
<sequence>MANDTKKIKLPREVVTELLNKAKDTSTIAKLSPSKPQKFVDINHMIFNPSSEAEVVEEGAKKGSYDLDFTPIEGKRVKVVTTTRVSDELRWADEDNKLEIVDNILADQNAAIGRSLDYVVYHAVNPKGGSKLSGYTALTAKATSVTSGESPVEDIDKLVDALMDYDINGFALSKKYASALRKLRVPATGQRLYPEVPLNLNAGNIDGIDAAVSGTVNGRLATEQTKVLGIMGDFTLIKWGMVRDIYSEIIEYGDPDQTGVDLKAHNQIAFRTEAVYAYAILDPKGFAVLKSA</sequence>
<dbReference type="eggNOG" id="ENOG502Z8E5">
    <property type="taxonomic scope" value="Bacteria"/>
</dbReference>
<accession>C4F8H2</accession>
<comment type="caution">
    <text evidence="2">The sequence shown here is derived from an EMBL/GenBank/DDBJ whole genome shotgun (WGS) entry which is preliminary data.</text>
</comment>
<dbReference type="Pfam" id="PF05065">
    <property type="entry name" value="Phage_capsid"/>
    <property type="match status" value="1"/>
</dbReference>
<protein>
    <recommendedName>
        <fullName evidence="1">Phage capsid-like C-terminal domain-containing protein</fullName>
    </recommendedName>
</protein>
<dbReference type="SUPFAM" id="SSF56563">
    <property type="entry name" value="Major capsid protein gp5"/>
    <property type="match status" value="1"/>
</dbReference>
<reference evidence="2 3" key="1">
    <citation type="submission" date="2009-04" db="EMBL/GenBank/DDBJ databases">
        <authorList>
            <person name="Weinstock G."/>
            <person name="Sodergren E."/>
            <person name="Clifton S."/>
            <person name="Fulton L."/>
            <person name="Fulton B."/>
            <person name="Courtney L."/>
            <person name="Fronick C."/>
            <person name="Harrison M."/>
            <person name="Strong C."/>
            <person name="Farmer C."/>
            <person name="Delahaunty K."/>
            <person name="Markovic C."/>
            <person name="Hall O."/>
            <person name="Minx P."/>
            <person name="Tomlinson C."/>
            <person name="Mitreva M."/>
            <person name="Nelson J."/>
            <person name="Hou S."/>
            <person name="Wollam A."/>
            <person name="Pepin K.H."/>
            <person name="Johnson M."/>
            <person name="Bhonagiri V."/>
            <person name="Nash W.E."/>
            <person name="Warren W."/>
            <person name="Chinwalla A."/>
            <person name="Mardis E.R."/>
            <person name="Wilson R.K."/>
        </authorList>
    </citation>
    <scope>NUCLEOTIDE SEQUENCE [LARGE SCALE GENOMIC DNA]</scope>
    <source>
        <strain evidence="2 3">DSM 13280</strain>
    </source>
</reference>
<evidence type="ECO:0000313" key="3">
    <source>
        <dbReference type="Proteomes" id="UP000003295"/>
    </source>
</evidence>